<sequence>MLLGPPSYLRSRINSPEWCHPQWTGPSHTNHQSRKCPADLPTGQLDEAFFSVKIASFQIISACVKKTKSNHRRAFI</sequence>
<evidence type="ECO:0000313" key="2">
    <source>
        <dbReference type="Proteomes" id="UP000234681"/>
    </source>
</evidence>
<gene>
    <name evidence="1" type="ORF">rCG_28784</name>
</gene>
<dbReference type="AlphaFoldDB" id="A6HUS9"/>
<accession>A6HUS9</accession>
<dbReference type="EMBL" id="CH473952">
    <property type="protein sequence ID" value="EDL81865.1"/>
    <property type="molecule type" value="Genomic_DNA"/>
</dbReference>
<reference evidence="2" key="1">
    <citation type="submission" date="2005-09" db="EMBL/GenBank/DDBJ databases">
        <authorList>
            <person name="Mural R.J."/>
            <person name="Li P.W."/>
            <person name="Adams M.D."/>
            <person name="Amanatides P.G."/>
            <person name="Baden-Tillson H."/>
            <person name="Barnstead M."/>
            <person name="Chin S.H."/>
            <person name="Dew I."/>
            <person name="Evans C.A."/>
            <person name="Ferriera S."/>
            <person name="Flanigan M."/>
            <person name="Fosler C."/>
            <person name="Glodek A."/>
            <person name="Gu Z."/>
            <person name="Holt R.A."/>
            <person name="Jennings D."/>
            <person name="Kraft C.L."/>
            <person name="Lu F."/>
            <person name="Nguyen T."/>
            <person name="Nusskern D.R."/>
            <person name="Pfannkoch C.M."/>
            <person name="Sitter C."/>
            <person name="Sutton G.G."/>
            <person name="Venter J.C."/>
            <person name="Wang Z."/>
            <person name="Woodage T."/>
            <person name="Zheng X.H."/>
            <person name="Zhong F."/>
        </authorList>
    </citation>
    <scope>NUCLEOTIDE SEQUENCE [LARGE SCALE GENOMIC DNA]</scope>
    <source>
        <strain>BN</strain>
        <strain evidence="2">Sprague-Dawley</strain>
    </source>
</reference>
<proteinExistence type="predicted"/>
<organism evidence="1 2">
    <name type="scientific">Rattus norvegicus</name>
    <name type="common">Rat</name>
    <dbReference type="NCBI Taxonomy" id="10116"/>
    <lineage>
        <taxon>Eukaryota</taxon>
        <taxon>Metazoa</taxon>
        <taxon>Chordata</taxon>
        <taxon>Craniata</taxon>
        <taxon>Vertebrata</taxon>
        <taxon>Euteleostomi</taxon>
        <taxon>Mammalia</taxon>
        <taxon>Eutheria</taxon>
        <taxon>Euarchontoglires</taxon>
        <taxon>Glires</taxon>
        <taxon>Rodentia</taxon>
        <taxon>Myomorpha</taxon>
        <taxon>Muroidea</taxon>
        <taxon>Muridae</taxon>
        <taxon>Murinae</taxon>
        <taxon>Rattus</taxon>
    </lineage>
</organism>
<dbReference type="Proteomes" id="UP000234681">
    <property type="component" value="Chromosome 2"/>
</dbReference>
<name>A6HUS9_RAT</name>
<protein>
    <submittedName>
        <fullName evidence="1">RCG28784</fullName>
    </submittedName>
</protein>
<evidence type="ECO:0000313" key="1">
    <source>
        <dbReference type="EMBL" id="EDL81865.1"/>
    </source>
</evidence>